<keyword evidence="8" id="KW-1133">Transmembrane helix</keyword>
<feature type="transmembrane region" description="Helical" evidence="8">
    <location>
        <begin position="42"/>
        <end position="63"/>
    </location>
</feature>
<keyword evidence="12" id="KW-1185">Reference proteome</keyword>
<dbReference type="PANTHER" id="PTHR43390:SF1">
    <property type="entry name" value="CHLOROPLAST PROCESSING PEPTIDASE"/>
    <property type="match status" value="1"/>
</dbReference>
<proteinExistence type="inferred from homology"/>
<keyword evidence="6 8" id="KW-0378">Hydrolase</keyword>
<dbReference type="InterPro" id="IPR000223">
    <property type="entry name" value="Pept_S26A_signal_pept_1"/>
</dbReference>
<dbReference type="GO" id="GO:0006465">
    <property type="term" value="P:signal peptide processing"/>
    <property type="evidence" value="ECO:0007669"/>
    <property type="project" value="InterPro"/>
</dbReference>
<dbReference type="InterPro" id="IPR019758">
    <property type="entry name" value="Pept_S26A_signal_pept_1_CS"/>
</dbReference>
<accession>A0A934Q3M3</accession>
<feature type="active site" evidence="7">
    <location>
        <position position="73"/>
    </location>
</feature>
<sequence>MQTIGFGILEFLSVLAAITGVCWLLARRHRGRARPDGRKPFWVTWGAEAFVVVGLVLAGRVALADWQRVPSGSMEPTLRVGDFLLVNKLAYGPRLPFTNTALPLGEPQRGDVVVFRFPGNVSQMYVKRLVGLPGDVVRYRAGAVSVNGEPFRVELDGDAERHPEDRGQLFVHEETAGRERTIKVAERAPGAHVEPVAWEGDPAHCRVESRQAWACTVPAGQYLMLGDNRDNSADSRVWGFLDAREVYGKAVRVLANPGEWSRSWSPL</sequence>
<dbReference type="InterPro" id="IPR019756">
    <property type="entry name" value="Pept_S26A_signal_pept_1_Ser-AS"/>
</dbReference>
<evidence type="ECO:0000256" key="4">
    <source>
        <dbReference type="ARBA" id="ARBA00019232"/>
    </source>
</evidence>
<keyword evidence="8" id="KW-0812">Transmembrane</keyword>
<dbReference type="GO" id="GO:0016020">
    <property type="term" value="C:membrane"/>
    <property type="evidence" value="ECO:0007669"/>
    <property type="project" value="UniProtKB-SubCell"/>
</dbReference>
<evidence type="ECO:0000256" key="6">
    <source>
        <dbReference type="ARBA" id="ARBA00022801"/>
    </source>
</evidence>
<organism evidence="11 12">
    <name type="scientific">Ramlibacter algicola</name>
    <dbReference type="NCBI Taxonomy" id="2795217"/>
    <lineage>
        <taxon>Bacteria</taxon>
        <taxon>Pseudomonadati</taxon>
        <taxon>Pseudomonadota</taxon>
        <taxon>Betaproteobacteria</taxon>
        <taxon>Burkholderiales</taxon>
        <taxon>Comamonadaceae</taxon>
        <taxon>Ramlibacter</taxon>
    </lineage>
</organism>
<dbReference type="PROSITE" id="PS00501">
    <property type="entry name" value="SPASE_I_1"/>
    <property type="match status" value="1"/>
</dbReference>
<dbReference type="CDD" id="cd06530">
    <property type="entry name" value="S26_SPase_I"/>
    <property type="match status" value="1"/>
</dbReference>
<dbReference type="AlphaFoldDB" id="A0A934Q3M3"/>
<comment type="caution">
    <text evidence="11">The sequence shown here is derived from an EMBL/GenBank/DDBJ whole genome shotgun (WGS) entry which is preliminary data.</text>
</comment>
<evidence type="ECO:0000256" key="8">
    <source>
        <dbReference type="RuleBase" id="RU003993"/>
    </source>
</evidence>
<dbReference type="RefSeq" id="WP_200789248.1">
    <property type="nucleotide sequence ID" value="NZ_JAEDAO010000001.1"/>
</dbReference>
<dbReference type="Proteomes" id="UP000617041">
    <property type="component" value="Unassembled WGS sequence"/>
</dbReference>
<dbReference type="SUPFAM" id="SSF51306">
    <property type="entry name" value="LexA/Signal peptidase"/>
    <property type="match status" value="1"/>
</dbReference>
<comment type="subcellular location">
    <subcellularLocation>
        <location evidence="9">Membrane</location>
        <topology evidence="9">Single-pass type II membrane protein</topology>
    </subcellularLocation>
</comment>
<evidence type="ECO:0000313" key="12">
    <source>
        <dbReference type="Proteomes" id="UP000617041"/>
    </source>
</evidence>
<feature type="transmembrane region" description="Helical" evidence="8">
    <location>
        <begin position="6"/>
        <end position="26"/>
    </location>
</feature>
<keyword evidence="8" id="KW-0472">Membrane</keyword>
<feature type="domain" description="Peptidase S26" evidence="10">
    <location>
        <begin position="43"/>
        <end position="252"/>
    </location>
</feature>
<evidence type="ECO:0000256" key="9">
    <source>
        <dbReference type="RuleBase" id="RU362042"/>
    </source>
</evidence>
<evidence type="ECO:0000256" key="2">
    <source>
        <dbReference type="ARBA" id="ARBA00009370"/>
    </source>
</evidence>
<dbReference type="EMBL" id="JAEDAO010000001">
    <property type="protein sequence ID" value="MBK0394248.1"/>
    <property type="molecule type" value="Genomic_DNA"/>
</dbReference>
<evidence type="ECO:0000256" key="3">
    <source>
        <dbReference type="ARBA" id="ARBA00013208"/>
    </source>
</evidence>
<reference evidence="11" key="1">
    <citation type="submission" date="2020-12" db="EMBL/GenBank/DDBJ databases">
        <title>Ramlibacter sp. nov., isolated from a freshwater alga, Cryptomonas.</title>
        <authorList>
            <person name="Kim H.M."/>
            <person name="Jeon C.O."/>
        </authorList>
    </citation>
    <scope>NUCLEOTIDE SEQUENCE</scope>
    <source>
        <strain evidence="11">CrO1</strain>
    </source>
</reference>
<evidence type="ECO:0000259" key="10">
    <source>
        <dbReference type="Pfam" id="PF10502"/>
    </source>
</evidence>
<dbReference type="PROSITE" id="PS00760">
    <property type="entry name" value="SPASE_I_2"/>
    <property type="match status" value="1"/>
</dbReference>
<dbReference type="InterPro" id="IPR019533">
    <property type="entry name" value="Peptidase_S26"/>
</dbReference>
<name>A0A934Q3M3_9BURK</name>
<dbReference type="EC" id="3.4.21.89" evidence="3 8"/>
<evidence type="ECO:0000256" key="1">
    <source>
        <dbReference type="ARBA" id="ARBA00000677"/>
    </source>
</evidence>
<evidence type="ECO:0000313" key="11">
    <source>
        <dbReference type="EMBL" id="MBK0394248.1"/>
    </source>
</evidence>
<dbReference type="PRINTS" id="PR00727">
    <property type="entry name" value="LEADERPTASE"/>
</dbReference>
<dbReference type="InterPro" id="IPR036286">
    <property type="entry name" value="LexA/Signal_pep-like_sf"/>
</dbReference>
<dbReference type="Pfam" id="PF10502">
    <property type="entry name" value="Peptidase_S26"/>
    <property type="match status" value="1"/>
</dbReference>
<comment type="similarity">
    <text evidence="2 9">Belongs to the peptidase S26 family.</text>
</comment>
<dbReference type="InterPro" id="IPR019757">
    <property type="entry name" value="Pept_S26A_signal_pept_1_Lys-AS"/>
</dbReference>
<dbReference type="GO" id="GO:0004252">
    <property type="term" value="F:serine-type endopeptidase activity"/>
    <property type="evidence" value="ECO:0007669"/>
    <property type="project" value="InterPro"/>
</dbReference>
<dbReference type="PROSITE" id="PS00761">
    <property type="entry name" value="SPASE_I_3"/>
    <property type="match status" value="1"/>
</dbReference>
<dbReference type="NCBIfam" id="TIGR02227">
    <property type="entry name" value="sigpep_I_bact"/>
    <property type="match status" value="1"/>
</dbReference>
<comment type="caution">
    <text evidence="9">Lacks conserved residue(s) required for the propagation of feature annotation.</text>
</comment>
<evidence type="ECO:0000256" key="5">
    <source>
        <dbReference type="ARBA" id="ARBA00022670"/>
    </source>
</evidence>
<gene>
    <name evidence="11" type="primary">lepB</name>
    <name evidence="11" type="ORF">I8E28_16720</name>
</gene>
<feature type="active site" evidence="7">
    <location>
        <position position="127"/>
    </location>
</feature>
<dbReference type="GO" id="GO:0009003">
    <property type="term" value="F:signal peptidase activity"/>
    <property type="evidence" value="ECO:0007669"/>
    <property type="project" value="UniProtKB-EC"/>
</dbReference>
<protein>
    <recommendedName>
        <fullName evidence="4 8">Signal peptidase I</fullName>
        <ecNumber evidence="3 8">3.4.21.89</ecNumber>
    </recommendedName>
</protein>
<comment type="catalytic activity">
    <reaction evidence="1 8">
        <text>Cleavage of hydrophobic, N-terminal signal or leader sequences from secreted and periplasmic proteins.</text>
        <dbReference type="EC" id="3.4.21.89"/>
    </reaction>
</comment>
<evidence type="ECO:0000256" key="7">
    <source>
        <dbReference type="PIRSR" id="PIRSR600223-1"/>
    </source>
</evidence>
<dbReference type="Gene3D" id="2.10.109.10">
    <property type="entry name" value="Umud Fragment, subunit A"/>
    <property type="match status" value="1"/>
</dbReference>
<keyword evidence="5 8" id="KW-0645">Protease</keyword>
<dbReference type="PANTHER" id="PTHR43390">
    <property type="entry name" value="SIGNAL PEPTIDASE I"/>
    <property type="match status" value="1"/>
</dbReference>